<dbReference type="EMBL" id="JALQCY010000005">
    <property type="protein sequence ID" value="MCK9795227.1"/>
    <property type="molecule type" value="Genomic_DNA"/>
</dbReference>
<accession>A0ABT0J6V2</accession>
<comment type="caution">
    <text evidence="1">The sequence shown here is derived from an EMBL/GenBank/DDBJ whole genome shotgun (WGS) entry which is preliminary data.</text>
</comment>
<sequence length="92" mass="10088">MASGSRSQYDLHRDRARAAIARQKEAAEHERMARLARDVEVLAMLASPGASLGTVASDVGLSKSMVAYIDRTARANFENAEQARAYLERHDA</sequence>
<gene>
    <name evidence="1" type="ORF">M1843_15865</name>
</gene>
<organism evidence="1 2">
    <name type="scientific">Isoptericola peretonis</name>
    <dbReference type="NCBI Taxonomy" id="2918523"/>
    <lineage>
        <taxon>Bacteria</taxon>
        <taxon>Bacillati</taxon>
        <taxon>Actinomycetota</taxon>
        <taxon>Actinomycetes</taxon>
        <taxon>Micrococcales</taxon>
        <taxon>Promicromonosporaceae</taxon>
        <taxon>Isoptericola</taxon>
    </lineage>
</organism>
<proteinExistence type="predicted"/>
<evidence type="ECO:0000313" key="1">
    <source>
        <dbReference type="EMBL" id="MCK9795227.1"/>
    </source>
</evidence>
<dbReference type="Proteomes" id="UP001651050">
    <property type="component" value="Unassembled WGS sequence"/>
</dbReference>
<evidence type="ECO:0000313" key="2">
    <source>
        <dbReference type="Proteomes" id="UP001651050"/>
    </source>
</evidence>
<protein>
    <submittedName>
        <fullName evidence="1">Uncharacterized protein</fullName>
    </submittedName>
</protein>
<name>A0ABT0J6V2_9MICO</name>
<reference evidence="1 2" key="1">
    <citation type="submission" date="2022-02" db="EMBL/GenBank/DDBJ databases">
        <title>The car tank lid bacteriome: a reservoir of bacteria with potential in bioremediation of fuel.</title>
        <authorList>
            <person name="Vidal-Verdu A."/>
            <person name="Gomez-Martinez D."/>
            <person name="Latorre-Perez A."/>
            <person name="Pereto J."/>
            <person name="Porcar M."/>
        </authorList>
    </citation>
    <scope>NUCLEOTIDE SEQUENCE [LARGE SCALE GENOMIC DNA]</scope>
    <source>
        <strain evidence="1 2">4D.3</strain>
    </source>
</reference>
<keyword evidence="2" id="KW-1185">Reference proteome</keyword>
<dbReference type="RefSeq" id="WP_416345078.1">
    <property type="nucleotide sequence ID" value="NZ_JALQCY010000005.1"/>
</dbReference>